<gene>
    <name evidence="8" type="ORF">MYCGRDRAFT_103692</name>
</gene>
<evidence type="ECO:0000256" key="6">
    <source>
        <dbReference type="SAM" id="MobiDB-lite"/>
    </source>
</evidence>
<dbReference type="OrthoDB" id="3056235at2759"/>
<dbReference type="InterPro" id="IPR021740">
    <property type="entry name" value="Velvet"/>
</dbReference>
<feature type="region of interest" description="Disordered" evidence="6">
    <location>
        <begin position="157"/>
        <end position="229"/>
    </location>
</feature>
<feature type="compositionally biased region" description="Polar residues" evidence="6">
    <location>
        <begin position="1"/>
        <end position="29"/>
    </location>
</feature>
<keyword evidence="5" id="KW-0539">Nucleus</keyword>
<dbReference type="PANTHER" id="PTHR33572:SF17">
    <property type="entry name" value="SEXUAL DEVELOPMENT REGULATOR VELC"/>
    <property type="match status" value="1"/>
</dbReference>
<feature type="compositionally biased region" description="Polar residues" evidence="6">
    <location>
        <begin position="50"/>
        <end position="63"/>
    </location>
</feature>
<evidence type="ECO:0000256" key="2">
    <source>
        <dbReference type="ARBA" id="ARBA00022969"/>
    </source>
</evidence>
<sequence length="467" mass="50945">MSPSTRPSPIQPPFETTPTMAMAQAQSQRRFGGHHLQGVQLPPIHLRGGHQSNYGSGGSSTQHVKLPPIQMPSPSPPRTNPPRAISVAQLLSQPSSPPRSRPTLPAYPRSYHPSPTSSFASSPVEPRSQLPPFPSHRLDHAPAPFRQPASLYQLENSVQPPQHQHQHHHFPRSHPPSLPSHPAEQVPVKTQPYSPALSGYSSPTSYRSHSDASPRSSLPPIQARPPPNFNYSLTIRQQPVAARACGYGERDRRVIDPPPILEMKITDPVTGYPELDSDATFALYCNLLSPDSEEDETELPSSHPDLPPTRRLMGQTVASAYQAKDEHGVAGTFFVFPDLSCRSPGRFRLRFKMLRMDPMQPTLPLKTIATAVTDVFSVYTAKDFPGMRASSGLLKALRRQGLCVGVKKGSEARKGKGKARAKKGGGGSDNSEDDGGEDSEGSDGLSDNGSQEAVERKKKGKRRKTRD</sequence>
<dbReference type="InterPro" id="IPR037525">
    <property type="entry name" value="Velvet_dom"/>
</dbReference>
<feature type="region of interest" description="Disordered" evidence="6">
    <location>
        <begin position="408"/>
        <end position="467"/>
    </location>
</feature>
<dbReference type="AlphaFoldDB" id="F9X7S6"/>
<feature type="domain" description="Velvet" evidence="7">
    <location>
        <begin position="226"/>
        <end position="407"/>
    </location>
</feature>
<feature type="compositionally biased region" description="Pro residues" evidence="6">
    <location>
        <begin position="69"/>
        <end position="80"/>
    </location>
</feature>
<keyword evidence="3" id="KW-0805">Transcription regulation</keyword>
<feature type="compositionally biased region" description="Basic residues" evidence="6">
    <location>
        <begin position="456"/>
        <end position="467"/>
    </location>
</feature>
<keyword evidence="9" id="KW-1185">Reference proteome</keyword>
<dbReference type="PROSITE" id="PS51821">
    <property type="entry name" value="VELVET"/>
    <property type="match status" value="1"/>
</dbReference>
<dbReference type="RefSeq" id="XP_003853810.1">
    <property type="nucleotide sequence ID" value="XM_003853762.1"/>
</dbReference>
<feature type="compositionally biased region" description="Acidic residues" evidence="6">
    <location>
        <begin position="430"/>
        <end position="441"/>
    </location>
</feature>
<dbReference type="Pfam" id="PF11754">
    <property type="entry name" value="Velvet"/>
    <property type="match status" value="2"/>
</dbReference>
<dbReference type="KEGG" id="ztr:MYCGRDRAFT_103692"/>
<dbReference type="Proteomes" id="UP000008062">
    <property type="component" value="Chromosome 3"/>
</dbReference>
<evidence type="ECO:0000259" key="7">
    <source>
        <dbReference type="PROSITE" id="PS51821"/>
    </source>
</evidence>
<evidence type="ECO:0000256" key="3">
    <source>
        <dbReference type="ARBA" id="ARBA00023015"/>
    </source>
</evidence>
<protein>
    <recommendedName>
        <fullName evidence="7">Velvet domain-containing protein</fullName>
    </recommendedName>
</protein>
<reference evidence="8 9" key="1">
    <citation type="journal article" date="2011" name="PLoS Genet.">
        <title>Finished genome of the fungal wheat pathogen Mycosphaerella graminicola reveals dispensome structure, chromosome plasticity, and stealth pathogenesis.</title>
        <authorList>
            <person name="Goodwin S.B."/>
            <person name="Ben M'barek S."/>
            <person name="Dhillon B."/>
            <person name="Wittenberg A.H.J."/>
            <person name="Crane C.F."/>
            <person name="Hane J.K."/>
            <person name="Foster A.J."/>
            <person name="Van der Lee T.A.J."/>
            <person name="Grimwood J."/>
            <person name="Aerts A."/>
            <person name="Antoniw J."/>
            <person name="Bailey A."/>
            <person name="Bluhm B."/>
            <person name="Bowler J."/>
            <person name="Bristow J."/>
            <person name="van der Burgt A."/>
            <person name="Canto-Canche B."/>
            <person name="Churchill A.C.L."/>
            <person name="Conde-Ferraez L."/>
            <person name="Cools H.J."/>
            <person name="Coutinho P.M."/>
            <person name="Csukai M."/>
            <person name="Dehal P."/>
            <person name="De Wit P."/>
            <person name="Donzelli B."/>
            <person name="van de Geest H.C."/>
            <person name="van Ham R.C.H.J."/>
            <person name="Hammond-Kosack K.E."/>
            <person name="Henrissat B."/>
            <person name="Kilian A."/>
            <person name="Kobayashi A.K."/>
            <person name="Koopmann E."/>
            <person name="Kourmpetis Y."/>
            <person name="Kuzniar A."/>
            <person name="Lindquist E."/>
            <person name="Lombard V."/>
            <person name="Maliepaard C."/>
            <person name="Martins N."/>
            <person name="Mehrabi R."/>
            <person name="Nap J.P.H."/>
            <person name="Ponomarenko A."/>
            <person name="Rudd J.J."/>
            <person name="Salamov A."/>
            <person name="Schmutz J."/>
            <person name="Schouten H.J."/>
            <person name="Shapiro H."/>
            <person name="Stergiopoulos I."/>
            <person name="Torriani S.F.F."/>
            <person name="Tu H."/>
            <person name="de Vries R.P."/>
            <person name="Waalwijk C."/>
            <person name="Ware S.B."/>
            <person name="Wiebenga A."/>
            <person name="Zwiers L.-H."/>
            <person name="Oliver R.P."/>
            <person name="Grigoriev I.V."/>
            <person name="Kema G.H.J."/>
        </authorList>
    </citation>
    <scope>NUCLEOTIDE SEQUENCE [LARGE SCALE GENOMIC DNA]</scope>
    <source>
        <strain evidence="9">CBS 115943 / IPO323</strain>
    </source>
</reference>
<evidence type="ECO:0000256" key="4">
    <source>
        <dbReference type="ARBA" id="ARBA00023163"/>
    </source>
</evidence>
<dbReference type="GeneID" id="13395641"/>
<accession>F9X7S6</accession>
<feature type="region of interest" description="Disordered" evidence="6">
    <location>
        <begin position="1"/>
        <end position="143"/>
    </location>
</feature>
<dbReference type="InterPro" id="IPR038491">
    <property type="entry name" value="Velvet_dom_sf"/>
</dbReference>
<name>F9X7S6_ZYMTI</name>
<dbReference type="PANTHER" id="PTHR33572">
    <property type="entry name" value="SPORE DEVELOPMENT REGULATOR VOSA"/>
    <property type="match status" value="1"/>
</dbReference>
<keyword evidence="2" id="KW-0749">Sporulation</keyword>
<dbReference type="OMA" id="EHRPFQR"/>
<dbReference type="Gene3D" id="2.60.40.3960">
    <property type="entry name" value="Velvet domain"/>
    <property type="match status" value="1"/>
</dbReference>
<evidence type="ECO:0000256" key="5">
    <source>
        <dbReference type="ARBA" id="ARBA00023242"/>
    </source>
</evidence>
<organism evidence="8 9">
    <name type="scientific">Zymoseptoria tritici (strain CBS 115943 / IPO323)</name>
    <name type="common">Speckled leaf blotch fungus</name>
    <name type="synonym">Septoria tritici</name>
    <dbReference type="NCBI Taxonomy" id="336722"/>
    <lineage>
        <taxon>Eukaryota</taxon>
        <taxon>Fungi</taxon>
        <taxon>Dikarya</taxon>
        <taxon>Ascomycota</taxon>
        <taxon>Pezizomycotina</taxon>
        <taxon>Dothideomycetes</taxon>
        <taxon>Dothideomycetidae</taxon>
        <taxon>Mycosphaerellales</taxon>
        <taxon>Mycosphaerellaceae</taxon>
        <taxon>Zymoseptoria</taxon>
    </lineage>
</organism>
<feature type="compositionally biased region" description="Polar residues" evidence="6">
    <location>
        <begin position="199"/>
        <end position="216"/>
    </location>
</feature>
<comment type="subcellular location">
    <subcellularLocation>
        <location evidence="1">Nucleus</location>
    </subcellularLocation>
</comment>
<evidence type="ECO:0000313" key="9">
    <source>
        <dbReference type="Proteomes" id="UP000008062"/>
    </source>
</evidence>
<proteinExistence type="predicted"/>
<dbReference type="eggNOG" id="ENOG502RYR6">
    <property type="taxonomic scope" value="Eukaryota"/>
</dbReference>
<dbReference type="HOGENOM" id="CLU_022491_3_3_1"/>
<evidence type="ECO:0000256" key="1">
    <source>
        <dbReference type="ARBA" id="ARBA00004123"/>
    </source>
</evidence>
<dbReference type="InParanoid" id="F9X7S6"/>
<dbReference type="GO" id="GO:0030435">
    <property type="term" value="P:sporulation resulting in formation of a cellular spore"/>
    <property type="evidence" value="ECO:0007669"/>
    <property type="project" value="UniProtKB-KW"/>
</dbReference>
<dbReference type="EMBL" id="CM001198">
    <property type="protein sequence ID" value="EGP88786.1"/>
    <property type="molecule type" value="Genomic_DNA"/>
</dbReference>
<dbReference type="GO" id="GO:0005634">
    <property type="term" value="C:nucleus"/>
    <property type="evidence" value="ECO:0007669"/>
    <property type="project" value="UniProtKB-SubCell"/>
</dbReference>
<dbReference type="VEuPathDB" id="FungiDB:ZTRI_3.461"/>
<evidence type="ECO:0000313" key="8">
    <source>
        <dbReference type="EMBL" id="EGP88786.1"/>
    </source>
</evidence>
<keyword evidence="4" id="KW-0804">Transcription</keyword>